<comment type="caution">
    <text evidence="3">The sequence shown here is derived from an EMBL/GenBank/DDBJ whole genome shotgun (WGS) entry which is preliminary data.</text>
</comment>
<evidence type="ECO:0000313" key="3">
    <source>
        <dbReference type="EMBL" id="KAL2813717.1"/>
    </source>
</evidence>
<feature type="region of interest" description="Disordered" evidence="1">
    <location>
        <begin position="93"/>
        <end position="120"/>
    </location>
</feature>
<dbReference type="PANTHER" id="PTHR13199:SF11">
    <property type="entry name" value="PROTEIN ATOSSA"/>
    <property type="match status" value="1"/>
</dbReference>
<dbReference type="PANTHER" id="PTHR13199">
    <property type="entry name" value="GH03947P"/>
    <property type="match status" value="1"/>
</dbReference>
<keyword evidence="4" id="KW-1185">Reference proteome</keyword>
<gene>
    <name evidence="3" type="ORF">BJX63DRAFT_213371</name>
</gene>
<protein>
    <recommendedName>
        <fullName evidence="2">Atos-like conserved domain-containing protein</fullName>
    </recommendedName>
</protein>
<feature type="region of interest" description="Disordered" evidence="1">
    <location>
        <begin position="147"/>
        <end position="215"/>
    </location>
</feature>
<reference evidence="3 4" key="1">
    <citation type="submission" date="2024-07" db="EMBL/GenBank/DDBJ databases">
        <title>Section-level genome sequencing and comparative genomics of Aspergillus sections Usti and Cavernicolus.</title>
        <authorList>
            <consortium name="Lawrence Berkeley National Laboratory"/>
            <person name="Nybo J.L."/>
            <person name="Vesth T.C."/>
            <person name="Theobald S."/>
            <person name="Frisvad J.C."/>
            <person name="Larsen T.O."/>
            <person name="Kjaerboelling I."/>
            <person name="Rothschild-Mancinelli K."/>
            <person name="Lyhne E.K."/>
            <person name="Kogle M.E."/>
            <person name="Barry K."/>
            <person name="Clum A."/>
            <person name="Na H."/>
            <person name="Ledsgaard L."/>
            <person name="Lin J."/>
            <person name="Lipzen A."/>
            <person name="Kuo A."/>
            <person name="Riley R."/>
            <person name="Mondo S."/>
            <person name="Labutti K."/>
            <person name="Haridas S."/>
            <person name="Pangalinan J."/>
            <person name="Salamov A.A."/>
            <person name="Simmons B.A."/>
            <person name="Magnuson J.K."/>
            <person name="Chen J."/>
            <person name="Drula E."/>
            <person name="Henrissat B."/>
            <person name="Wiebenga A."/>
            <person name="Lubbers R.J."/>
            <person name="Gomes A.C."/>
            <person name="Makela M.R."/>
            <person name="Stajich J."/>
            <person name="Grigoriev I.V."/>
            <person name="Mortensen U.H."/>
            <person name="De Vries R.P."/>
            <person name="Baker S.E."/>
            <person name="Andersen M.R."/>
        </authorList>
    </citation>
    <scope>NUCLEOTIDE SEQUENCE [LARGE SCALE GENOMIC DNA]</scope>
    <source>
        <strain evidence="3 4">CBS 588.65</strain>
    </source>
</reference>
<dbReference type="SMART" id="SM01177">
    <property type="entry name" value="DUF4210"/>
    <property type="match status" value="1"/>
</dbReference>
<feature type="domain" description="Atos-like conserved" evidence="2">
    <location>
        <begin position="344"/>
        <end position="418"/>
    </location>
</feature>
<proteinExistence type="predicted"/>
<feature type="compositionally biased region" description="Polar residues" evidence="1">
    <location>
        <begin position="107"/>
        <end position="120"/>
    </location>
</feature>
<feature type="compositionally biased region" description="Polar residues" evidence="1">
    <location>
        <begin position="46"/>
        <end position="60"/>
    </location>
</feature>
<feature type="compositionally biased region" description="Polar residues" evidence="1">
    <location>
        <begin position="197"/>
        <end position="215"/>
    </location>
</feature>
<sequence length="724" mass="80579">MPIFQDPESRQFYDLWSDEQQSTRDVRRHDSCCWIDYHEVDCGPESSDQTNSFPYQRSTENPPPTRLHTQDREELIHYIKTSETSKWPDHYSLGTNGAGHHKPYTSEKFTTANGHGTENALSQENFRGHSLELASPAEIERPRSALHSGDFREGNPQLEGQQQLPQSPIPSRSSSFSIPLLGSSPTTPWFTGPSFPSRIQTAPVQGSEGQVNVANKSPAPSLGSFSSSYVLKAPTSPLIHQANNADLDFSPRADSSGPPALFDKANRRRTLPPDTFRDLQPLAAEPGATHSMGWDSLSYQSRNPRRSLISSYSLQLASSFQGHSPRFTRPSVSSEVSHRAHAPMVGSYEESILRGRMSTCPSKPLDFTAQIGVLGKSRCKASLKCPPHVTVPFPAVFYSYPTSGSGRTISDDSPSPYVGTIDLENSLPRDTSRNRRRKRHQSPADTRPEEHQESLRRREKRHRRAESPKSPPGGSYRIPQQGQLQVIIKNPNKTAVKLFLVPYDLSDMEPGTKTFIRQRSYSAGPILDMPLSARSNYGTDRPEASLTNSEDPQDKPVLRYLIHLNICCPSRGRYYLHSSIRVVFANRVPDGKEKLRNEIQHPEPRYSSYRFAPETNLPRVAPRFSAETGPRASSPHPHEDDRAAAKRQPHPFQPIPSIRSDIIGLDNPLPHTARSPESALYNKLSRGAAGYGGHHLGPTGNPEGESLLARKLRGLDVQKPDKAC</sequence>
<feature type="region of interest" description="Disordered" evidence="1">
    <location>
        <begin position="44"/>
        <end position="69"/>
    </location>
</feature>
<dbReference type="Pfam" id="PF13889">
    <property type="entry name" value="Chromosome_seg"/>
    <property type="match status" value="1"/>
</dbReference>
<feature type="compositionally biased region" description="Low complexity" evidence="1">
    <location>
        <begin position="160"/>
        <end position="185"/>
    </location>
</feature>
<feature type="region of interest" description="Disordered" evidence="1">
    <location>
        <begin position="247"/>
        <end position="280"/>
    </location>
</feature>
<dbReference type="InterPro" id="IPR025261">
    <property type="entry name" value="Atos-like_cons_dom"/>
</dbReference>
<dbReference type="EMBL" id="JBFXLT010000038">
    <property type="protein sequence ID" value="KAL2813717.1"/>
    <property type="molecule type" value="Genomic_DNA"/>
</dbReference>
<evidence type="ECO:0000259" key="2">
    <source>
        <dbReference type="SMART" id="SM01177"/>
    </source>
</evidence>
<feature type="compositionally biased region" description="Basic and acidic residues" evidence="1">
    <location>
        <begin position="446"/>
        <end position="456"/>
    </location>
</feature>
<organism evidence="3 4">
    <name type="scientific">Aspergillus granulosus</name>
    <dbReference type="NCBI Taxonomy" id="176169"/>
    <lineage>
        <taxon>Eukaryota</taxon>
        <taxon>Fungi</taxon>
        <taxon>Dikarya</taxon>
        <taxon>Ascomycota</taxon>
        <taxon>Pezizomycotina</taxon>
        <taxon>Eurotiomycetes</taxon>
        <taxon>Eurotiomycetidae</taxon>
        <taxon>Eurotiales</taxon>
        <taxon>Aspergillaceae</taxon>
        <taxon>Aspergillus</taxon>
        <taxon>Aspergillus subgen. Nidulantes</taxon>
    </lineage>
</organism>
<feature type="compositionally biased region" description="Polar residues" evidence="1">
    <location>
        <begin position="404"/>
        <end position="413"/>
    </location>
</feature>
<feature type="region of interest" description="Disordered" evidence="1">
    <location>
        <begin position="625"/>
        <end position="675"/>
    </location>
</feature>
<dbReference type="Proteomes" id="UP001610334">
    <property type="component" value="Unassembled WGS sequence"/>
</dbReference>
<accession>A0ABR4HG35</accession>
<dbReference type="InterPro" id="IPR051506">
    <property type="entry name" value="ATOS_Transcription_Regulators"/>
</dbReference>
<dbReference type="InterPro" id="IPR033473">
    <property type="entry name" value="Atos-like_C"/>
</dbReference>
<feature type="region of interest" description="Disordered" evidence="1">
    <location>
        <begin position="404"/>
        <end position="479"/>
    </location>
</feature>
<evidence type="ECO:0000256" key="1">
    <source>
        <dbReference type="SAM" id="MobiDB-lite"/>
    </source>
</evidence>
<evidence type="ECO:0000313" key="4">
    <source>
        <dbReference type="Proteomes" id="UP001610334"/>
    </source>
</evidence>
<dbReference type="Pfam" id="PF13915">
    <property type="entry name" value="DUF4210"/>
    <property type="match status" value="1"/>
</dbReference>
<name>A0ABR4HG35_9EURO</name>